<dbReference type="GO" id="GO:0009116">
    <property type="term" value="P:nucleoside metabolic process"/>
    <property type="evidence" value="ECO:0007669"/>
    <property type="project" value="InterPro"/>
</dbReference>
<dbReference type="Pfam" id="PF01048">
    <property type="entry name" value="PNP_UDP_1"/>
    <property type="match status" value="1"/>
</dbReference>
<evidence type="ECO:0000313" key="2">
    <source>
        <dbReference type="EMBL" id="RCW46181.1"/>
    </source>
</evidence>
<name>A0A368W0R9_9ACTN</name>
<dbReference type="Gene3D" id="3.40.50.1580">
    <property type="entry name" value="Nucleoside phosphorylase domain"/>
    <property type="match status" value="1"/>
</dbReference>
<comment type="caution">
    <text evidence="2">The sequence shown here is derived from an EMBL/GenBank/DDBJ whole genome shotgun (WGS) entry which is preliminary data.</text>
</comment>
<dbReference type="Proteomes" id="UP000253495">
    <property type="component" value="Unassembled WGS sequence"/>
</dbReference>
<dbReference type="GO" id="GO:0008782">
    <property type="term" value="F:adenosylhomocysteine nucleosidase activity"/>
    <property type="evidence" value="ECO:0007669"/>
    <property type="project" value="TreeGrafter"/>
</dbReference>
<dbReference type="AlphaFoldDB" id="A0A368W0R9"/>
<evidence type="ECO:0000313" key="3">
    <source>
        <dbReference type="Proteomes" id="UP000253495"/>
    </source>
</evidence>
<protein>
    <submittedName>
        <fullName evidence="2">4-hydroxy-3-methylbut-2-enyl diphosphate reductase</fullName>
    </submittedName>
</protein>
<feature type="domain" description="Nucleoside phosphorylase" evidence="1">
    <location>
        <begin position="34"/>
        <end position="185"/>
    </location>
</feature>
<dbReference type="InterPro" id="IPR000845">
    <property type="entry name" value="Nucleoside_phosphorylase_d"/>
</dbReference>
<dbReference type="EMBL" id="QPJC01000002">
    <property type="protein sequence ID" value="RCW46181.1"/>
    <property type="molecule type" value="Genomic_DNA"/>
</dbReference>
<dbReference type="OrthoDB" id="3474880at2"/>
<sequence length="219" mass="23183">MTPMLLVCAPLRTEARALRRGFGSDVTRHRGEPARVVVHRSGFGMRRSACSAAALADSDFDVLVIAGLGGGLTPEMRSGDIVVGSQVRGRRSRPRELACRRPAEELRSEGFAVHTGPIVTTGHLVHGAERAALADTGALVVDMESAELVAAAGNRPVAVVRIVLDTPREPLLDVASARRAVAALQRLRHIGAPLVRWATAIGTSCADDTVRSDPSHEVP</sequence>
<keyword evidence="3" id="KW-1185">Reference proteome</keyword>
<dbReference type="RefSeq" id="WP_114451975.1">
    <property type="nucleotide sequence ID" value="NZ_QPJC01000002.1"/>
</dbReference>
<reference evidence="2 3" key="1">
    <citation type="submission" date="2018-07" db="EMBL/GenBank/DDBJ databases">
        <title>Genomic Encyclopedia of Type Strains, Phase III (KMG-III): the genomes of soil and plant-associated and newly described type strains.</title>
        <authorList>
            <person name="Whitman W."/>
        </authorList>
    </citation>
    <scope>NUCLEOTIDE SEQUENCE [LARGE SCALE GENOMIC DNA]</scope>
    <source>
        <strain evidence="2 3">CECT 8575</strain>
    </source>
</reference>
<dbReference type="SUPFAM" id="SSF53167">
    <property type="entry name" value="Purine and uridine phosphorylases"/>
    <property type="match status" value="1"/>
</dbReference>
<accession>A0A368W0R9</accession>
<dbReference type="PANTHER" id="PTHR46832">
    <property type="entry name" value="5'-METHYLTHIOADENOSINE/S-ADENOSYLHOMOCYSTEINE NUCLEOSIDASE"/>
    <property type="match status" value="1"/>
</dbReference>
<evidence type="ECO:0000259" key="1">
    <source>
        <dbReference type="Pfam" id="PF01048"/>
    </source>
</evidence>
<dbReference type="GO" id="GO:0005829">
    <property type="term" value="C:cytosol"/>
    <property type="evidence" value="ECO:0007669"/>
    <property type="project" value="TreeGrafter"/>
</dbReference>
<dbReference type="GO" id="GO:0008930">
    <property type="term" value="F:methylthioadenosine nucleosidase activity"/>
    <property type="evidence" value="ECO:0007669"/>
    <property type="project" value="TreeGrafter"/>
</dbReference>
<dbReference type="PANTHER" id="PTHR46832:SF1">
    <property type="entry name" value="5'-METHYLTHIOADENOSINE_S-ADENOSYLHOMOCYSTEINE NUCLEOSIDASE"/>
    <property type="match status" value="1"/>
</dbReference>
<dbReference type="GO" id="GO:0019284">
    <property type="term" value="P:L-methionine salvage from S-adenosylmethionine"/>
    <property type="evidence" value="ECO:0007669"/>
    <property type="project" value="TreeGrafter"/>
</dbReference>
<organism evidence="2 3">
    <name type="scientific">Halopolyspora algeriensis</name>
    <dbReference type="NCBI Taxonomy" id="1500506"/>
    <lineage>
        <taxon>Bacteria</taxon>
        <taxon>Bacillati</taxon>
        <taxon>Actinomycetota</taxon>
        <taxon>Actinomycetes</taxon>
        <taxon>Actinomycetes incertae sedis</taxon>
        <taxon>Halopolyspora</taxon>
    </lineage>
</organism>
<dbReference type="InterPro" id="IPR035994">
    <property type="entry name" value="Nucleoside_phosphorylase_sf"/>
</dbReference>
<proteinExistence type="predicted"/>
<gene>
    <name evidence="2" type="ORF">DFQ14_102484</name>
</gene>